<gene>
    <name evidence="2" type="ORF">QTG54_008491</name>
</gene>
<dbReference type="Proteomes" id="UP001224775">
    <property type="component" value="Unassembled WGS sequence"/>
</dbReference>
<proteinExistence type="predicted"/>
<dbReference type="EMBL" id="JATAAI010000015">
    <property type="protein sequence ID" value="KAK1740396.1"/>
    <property type="molecule type" value="Genomic_DNA"/>
</dbReference>
<name>A0AAD9DAK4_9STRA</name>
<dbReference type="AlphaFoldDB" id="A0AAD9DAK4"/>
<feature type="region of interest" description="Disordered" evidence="1">
    <location>
        <begin position="1"/>
        <end position="30"/>
    </location>
</feature>
<organism evidence="2 3">
    <name type="scientific">Skeletonema marinoi</name>
    <dbReference type="NCBI Taxonomy" id="267567"/>
    <lineage>
        <taxon>Eukaryota</taxon>
        <taxon>Sar</taxon>
        <taxon>Stramenopiles</taxon>
        <taxon>Ochrophyta</taxon>
        <taxon>Bacillariophyta</taxon>
        <taxon>Coscinodiscophyceae</taxon>
        <taxon>Thalassiosirophycidae</taxon>
        <taxon>Thalassiosirales</taxon>
        <taxon>Skeletonemataceae</taxon>
        <taxon>Skeletonema</taxon>
        <taxon>Skeletonema marinoi-dohrnii complex</taxon>
    </lineage>
</organism>
<protein>
    <submittedName>
        <fullName evidence="2">Uncharacterized protein</fullName>
    </submittedName>
</protein>
<reference evidence="2" key="1">
    <citation type="submission" date="2023-06" db="EMBL/GenBank/DDBJ databases">
        <title>Survivors Of The Sea: Transcriptome response of Skeletonema marinoi to long-term dormancy.</title>
        <authorList>
            <person name="Pinder M.I.M."/>
            <person name="Kourtchenko O."/>
            <person name="Robertson E.K."/>
            <person name="Larsson T."/>
            <person name="Maumus F."/>
            <person name="Osuna-Cruz C.M."/>
            <person name="Vancaester E."/>
            <person name="Stenow R."/>
            <person name="Vandepoele K."/>
            <person name="Ploug H."/>
            <person name="Bruchert V."/>
            <person name="Godhe A."/>
            <person name="Topel M."/>
        </authorList>
    </citation>
    <scope>NUCLEOTIDE SEQUENCE</scope>
    <source>
        <strain evidence="2">R05AC</strain>
    </source>
</reference>
<feature type="compositionally biased region" description="Basic and acidic residues" evidence="1">
    <location>
        <begin position="1"/>
        <end position="19"/>
    </location>
</feature>
<accession>A0AAD9DAK4</accession>
<evidence type="ECO:0000256" key="1">
    <source>
        <dbReference type="SAM" id="MobiDB-lite"/>
    </source>
</evidence>
<evidence type="ECO:0000313" key="2">
    <source>
        <dbReference type="EMBL" id="KAK1740396.1"/>
    </source>
</evidence>
<sequence>MSDGTYRDQSVDDDSRAEKMPVTPSPQRRSRVCYAETIEKTNQEPSSDDGVGNDHVVAKKKGARRKIIYEESDDNDTATTIITKPSYFLYLYPRLNQTCLSVLRN</sequence>
<comment type="caution">
    <text evidence="2">The sequence shown here is derived from an EMBL/GenBank/DDBJ whole genome shotgun (WGS) entry which is preliminary data.</text>
</comment>
<keyword evidence="3" id="KW-1185">Reference proteome</keyword>
<evidence type="ECO:0000313" key="3">
    <source>
        <dbReference type="Proteomes" id="UP001224775"/>
    </source>
</evidence>